<feature type="transmembrane region" description="Helical" evidence="3">
    <location>
        <begin position="1512"/>
        <end position="1534"/>
    </location>
</feature>
<dbReference type="InterPro" id="IPR056652">
    <property type="entry name" value="DUF7750"/>
</dbReference>
<keyword evidence="6" id="KW-1185">Reference proteome</keyword>
<comment type="caution">
    <text evidence="5">The sequence shown here is derived from an EMBL/GenBank/DDBJ whole genome shotgun (WGS) entry which is preliminary data.</text>
</comment>
<dbReference type="EMBL" id="JAGGNH010000001">
    <property type="protein sequence ID" value="KAJ0983767.1"/>
    <property type="molecule type" value="Genomic_DNA"/>
</dbReference>
<feature type="transmembrane region" description="Helical" evidence="3">
    <location>
        <begin position="1423"/>
        <end position="1441"/>
    </location>
</feature>
<feature type="compositionally biased region" description="Basic and acidic residues" evidence="2">
    <location>
        <begin position="933"/>
        <end position="942"/>
    </location>
</feature>
<feature type="compositionally biased region" description="Polar residues" evidence="2">
    <location>
        <begin position="667"/>
        <end position="686"/>
    </location>
</feature>
<dbReference type="PANTHER" id="PTHR10794">
    <property type="entry name" value="ABHYDROLASE DOMAIN-CONTAINING PROTEIN"/>
    <property type="match status" value="1"/>
</dbReference>
<feature type="domain" description="DUF7750" evidence="4">
    <location>
        <begin position="549"/>
        <end position="613"/>
    </location>
</feature>
<feature type="transmembrane region" description="Helical" evidence="3">
    <location>
        <begin position="1587"/>
        <end position="1604"/>
    </location>
</feature>
<dbReference type="GO" id="GO:0047372">
    <property type="term" value="F:monoacylglycerol lipase activity"/>
    <property type="evidence" value="ECO:0007669"/>
    <property type="project" value="TreeGrafter"/>
</dbReference>
<evidence type="ECO:0000313" key="5">
    <source>
        <dbReference type="EMBL" id="KAJ0983767.1"/>
    </source>
</evidence>
<dbReference type="GO" id="GO:0034338">
    <property type="term" value="F:short-chain carboxylesterase activity"/>
    <property type="evidence" value="ECO:0007669"/>
    <property type="project" value="TreeGrafter"/>
</dbReference>
<evidence type="ECO:0000256" key="2">
    <source>
        <dbReference type="SAM" id="MobiDB-lite"/>
    </source>
</evidence>
<dbReference type="OrthoDB" id="5954035at2759"/>
<reference evidence="5" key="1">
    <citation type="submission" date="2021-03" db="EMBL/GenBank/DDBJ databases">
        <authorList>
            <person name="Li Z."/>
            <person name="Yang C."/>
        </authorList>
    </citation>
    <scope>NUCLEOTIDE SEQUENCE</scope>
    <source>
        <strain evidence="5">Dzin_1.0</strain>
        <tissue evidence="5">Leaf</tissue>
    </source>
</reference>
<feature type="transmembrane region" description="Helical" evidence="3">
    <location>
        <begin position="1554"/>
        <end position="1575"/>
    </location>
</feature>
<feature type="compositionally biased region" description="Low complexity" evidence="2">
    <location>
        <begin position="764"/>
        <end position="778"/>
    </location>
</feature>
<accession>A0A9D5D3H5</accession>
<evidence type="ECO:0000313" key="6">
    <source>
        <dbReference type="Proteomes" id="UP001085076"/>
    </source>
</evidence>
<feature type="compositionally biased region" description="Basic and acidic residues" evidence="2">
    <location>
        <begin position="916"/>
        <end position="926"/>
    </location>
</feature>
<sequence>MIVRSPFKPPPPLLRGNSSFWDGFVPTVHRRRRRLEVRAQFPFNEILSYLVPSFQSLLVPAALGAVFLISSDRLRRRADQIAEVDEDAVVGDWILFTSPTPFNRCVLLRCPSVSFEDGGELLDGVNDRLVRGERHYLNLSRGTIPMKSRGGGDFADEVFYQRVCVGTEDGGVISLDWLENLDLGREHGLDTTVLIVPGTTNGSMDRNVKVFVHDALKHGYFPIVMNPRGCAGSPLTTARLFTAADSDDICTAIQYVKKARPWTTLMGIGWGYGANMLTKYLAEVGETTPLTAAVCIDNPFDLDEATRSFPHHVVLDQKLAGGLVDILRANKELFQGKAKCFDVAKALSATSLRDFDAAISMVSYGFDFIEDFYSNSSTRELVSSVKIPVLFIQSDDGTVPVFSIPRTLIAENPFTSLLLCSCLPSTIIRNQRSSSLWCQHLAIEWLSGVEFALLKGRHPLLKDVDVTINPSKGLAFVRGRASKSGITTDSFFKLSQSNHVNGFLMNPNNSVLKESDGAIPKDVNDALKQNLLVNDNEDGGGDSLDSEQSQVLQTAAIVMNMLDATVPDTLDDEKKKKVLTAIRQGETLMKALQGTVPEDVRGKLTSAVSEILQNQSTNLNLDVLRRIGLVPKLTSEVKSSVEGRLKEVSTTENGVGSQDSFYPKPGDNSTQESDLSFQESNVQVSDYNGVGSEVGGKSSQNDKFDTCDGLDEAVGEQSKINQSDGVADRNSADNHMVVSDGNDVHNTGLKGVDSITELDMPNPSTDSEGTSTSASSTSDQQVIDKKVNEVQKNVEKANQNMIDQTSQSASLKTEEPLPQQSSPKEPSINVSEALNALTGFDDSTQMAVNSVFGVLEDMIDHLEKASNEGSDNEIDENAGQQSALKDSPSTRSNSTEKINNGNYVLRAEANAGRPSKGIEDGLHEDGAGSCDESENKCSEHKAKSSPSSSSTKGVTQTQGNGKGVNQLGEKNIDKIGHPFFTMDVTMNSPWVSPYGKYLHRYYSIPLPVMKSSDSDSTTDLFLDTEAGQWKMLDQSNPIGGNGENEDINGKGQSGHYSYQSGGGEEIVEPSYIIIDTEYSGVQFSSSEELEITDYNSEVVEVKREKLVCLVRDNLLEALKVEVGRRLSIPVLEEIGSDLMGDLETVADAVSKSVVHNNELNLNLLSENNDLISEKFGVIEGECIVRTISLAIQHTSNLRKVLPVGIIVGSCLASLRKYFQVATLHDEGHTEPSCDKGEIVLEKANDISSEHLVGVNDQLVHADSDKSSDWKDNGLETTNLDGGSIMVGAVTAALGASALVAQHQKNNSYKHYGALEFPSRVSNNRELHQEVHDKLEEEEPGKNQNNLVSSLAEKAMSVAGPVVPTNSDGEVDQERLVAILAELGQKGGILRLVGKIALLWGGIRGAMSLTDRLISFLHIAERPLFQRVIGFACMALVLWSPVVMPLLPTLVQSWTTKARNTVAEYACTVGLYVAITILVILWGKRIRGYENPVEQYGLDLISAPRIHDFFKGFVGGLMMVLCTHSTNALLGFVWFSWPAALPPSSAGAALLLKAYGHMLILVIQGTVTAFGVVMVEELLFRSWFLEEVAVDLGYYRAIMISGLAFSFVQRSLHSVPGFFLLSLALFGIKQRANGKLASPIGIRTGVMTTNFFLQTGGFLRYRHDIPFWLIGNHPLHPFNGVVGLGLSLALAIFFFPWIPRKSSSGTVQEYRS</sequence>
<keyword evidence="3" id="KW-0472">Membrane</keyword>
<feature type="transmembrane region" description="Helical" evidence="3">
    <location>
        <begin position="1461"/>
        <end position="1481"/>
    </location>
</feature>
<reference evidence="5" key="2">
    <citation type="journal article" date="2022" name="Hortic Res">
        <title>The genome of Dioscorea zingiberensis sheds light on the biosynthesis, origin and evolution of the medicinally important diosgenin saponins.</title>
        <authorList>
            <person name="Li Y."/>
            <person name="Tan C."/>
            <person name="Li Z."/>
            <person name="Guo J."/>
            <person name="Li S."/>
            <person name="Chen X."/>
            <person name="Wang C."/>
            <person name="Dai X."/>
            <person name="Yang H."/>
            <person name="Song W."/>
            <person name="Hou L."/>
            <person name="Xu J."/>
            <person name="Tong Z."/>
            <person name="Xu A."/>
            <person name="Yuan X."/>
            <person name="Wang W."/>
            <person name="Yang Q."/>
            <person name="Chen L."/>
            <person name="Sun Z."/>
            <person name="Wang K."/>
            <person name="Pan B."/>
            <person name="Chen J."/>
            <person name="Bao Y."/>
            <person name="Liu F."/>
            <person name="Qi X."/>
            <person name="Gang D.R."/>
            <person name="Wen J."/>
            <person name="Li J."/>
        </authorList>
    </citation>
    <scope>NUCLEOTIDE SEQUENCE</scope>
    <source>
        <strain evidence="5">Dzin_1.0</strain>
    </source>
</reference>
<dbReference type="InterPro" id="IPR029058">
    <property type="entry name" value="AB_hydrolase_fold"/>
</dbReference>
<dbReference type="SUPFAM" id="SSF53474">
    <property type="entry name" value="alpha/beta-Hydrolases"/>
    <property type="match status" value="1"/>
</dbReference>
<evidence type="ECO:0000256" key="3">
    <source>
        <dbReference type="SAM" id="Phobius"/>
    </source>
</evidence>
<dbReference type="Pfam" id="PF24930">
    <property type="entry name" value="DUF7750"/>
    <property type="match status" value="1"/>
</dbReference>
<name>A0A9D5D3H5_9LILI</name>
<protein>
    <recommendedName>
        <fullName evidence="4">DUF7750 domain-containing protein</fullName>
    </recommendedName>
</protein>
<dbReference type="InterPro" id="IPR050960">
    <property type="entry name" value="AB_hydrolase_4_sf"/>
</dbReference>
<organism evidence="5 6">
    <name type="scientific">Dioscorea zingiberensis</name>
    <dbReference type="NCBI Taxonomy" id="325984"/>
    <lineage>
        <taxon>Eukaryota</taxon>
        <taxon>Viridiplantae</taxon>
        <taxon>Streptophyta</taxon>
        <taxon>Embryophyta</taxon>
        <taxon>Tracheophyta</taxon>
        <taxon>Spermatophyta</taxon>
        <taxon>Magnoliopsida</taxon>
        <taxon>Liliopsida</taxon>
        <taxon>Dioscoreales</taxon>
        <taxon>Dioscoreaceae</taxon>
        <taxon>Dioscorea</taxon>
    </lineage>
</organism>
<feature type="region of interest" description="Disordered" evidence="2">
    <location>
        <begin position="867"/>
        <end position="969"/>
    </location>
</feature>
<keyword evidence="3" id="KW-0812">Transmembrane</keyword>
<feature type="region of interest" description="Disordered" evidence="2">
    <location>
        <begin position="640"/>
        <end position="783"/>
    </location>
</feature>
<proteinExistence type="inferred from homology"/>
<keyword evidence="3" id="KW-1133">Transmembrane helix</keyword>
<feature type="compositionally biased region" description="Polar residues" evidence="2">
    <location>
        <begin position="799"/>
        <end position="811"/>
    </location>
</feature>
<evidence type="ECO:0000259" key="4">
    <source>
        <dbReference type="Pfam" id="PF24930"/>
    </source>
</evidence>
<dbReference type="Gene3D" id="3.40.50.1820">
    <property type="entry name" value="alpha/beta hydrolase"/>
    <property type="match status" value="1"/>
</dbReference>
<evidence type="ECO:0000256" key="1">
    <source>
        <dbReference type="ARBA" id="ARBA00010884"/>
    </source>
</evidence>
<feature type="transmembrane region" description="Helical" evidence="3">
    <location>
        <begin position="1680"/>
        <end position="1697"/>
    </location>
</feature>
<feature type="compositionally biased region" description="Polar residues" evidence="2">
    <location>
        <begin position="650"/>
        <end position="660"/>
    </location>
</feature>
<comment type="similarity">
    <text evidence="1">Belongs to the AB hydrolase superfamily. AB hydrolase 4 family.</text>
</comment>
<feature type="compositionally biased region" description="Polar residues" evidence="2">
    <location>
        <begin position="818"/>
        <end position="828"/>
    </location>
</feature>
<feature type="compositionally biased region" description="Basic and acidic residues" evidence="2">
    <location>
        <begin position="640"/>
        <end position="649"/>
    </location>
</feature>
<feature type="compositionally biased region" description="Polar residues" evidence="2">
    <location>
        <begin position="878"/>
        <end position="902"/>
    </location>
</feature>
<dbReference type="PANTHER" id="PTHR10794:SF92">
    <property type="entry name" value="EMBRYOGENESIS-ASSOCIATED PROTEIN EMB8"/>
    <property type="match status" value="1"/>
</dbReference>
<feature type="region of interest" description="Disordered" evidence="2">
    <location>
        <begin position="799"/>
        <end position="828"/>
    </location>
</feature>
<gene>
    <name evidence="5" type="ORF">J5N97_002123</name>
</gene>
<dbReference type="Proteomes" id="UP001085076">
    <property type="component" value="Miscellaneous, Linkage group lg01"/>
</dbReference>